<dbReference type="InterPro" id="IPR011990">
    <property type="entry name" value="TPR-like_helical_dom_sf"/>
</dbReference>
<evidence type="ECO:0000259" key="4">
    <source>
        <dbReference type="Pfam" id="PF12770"/>
    </source>
</evidence>
<dbReference type="EMBL" id="NHYD01002182">
    <property type="protein sequence ID" value="PPQ87939.1"/>
    <property type="molecule type" value="Genomic_DNA"/>
</dbReference>
<evidence type="ECO:0000313" key="6">
    <source>
        <dbReference type="Proteomes" id="UP000283269"/>
    </source>
</evidence>
<dbReference type="OrthoDB" id="9991317at2759"/>
<keyword evidence="2" id="KW-0802">TPR repeat</keyword>
<evidence type="ECO:0000256" key="2">
    <source>
        <dbReference type="ARBA" id="ARBA00022803"/>
    </source>
</evidence>
<dbReference type="InterPro" id="IPR024983">
    <property type="entry name" value="CHAT_dom"/>
</dbReference>
<accession>A0A409XAY0</accession>
<dbReference type="Proteomes" id="UP000283269">
    <property type="component" value="Unassembled WGS sequence"/>
</dbReference>
<dbReference type="Gene3D" id="1.25.40.10">
    <property type="entry name" value="Tetratricopeptide repeat domain"/>
    <property type="match status" value="3"/>
</dbReference>
<name>A0A409XAY0_PSICY</name>
<keyword evidence="6" id="KW-1185">Reference proteome</keyword>
<dbReference type="PANTHER" id="PTHR45641:SF19">
    <property type="entry name" value="NEPHROCYSTIN-3"/>
    <property type="match status" value="1"/>
</dbReference>
<dbReference type="SUPFAM" id="SSF48452">
    <property type="entry name" value="TPR-like"/>
    <property type="match status" value="2"/>
</dbReference>
<organism evidence="5 6">
    <name type="scientific">Psilocybe cyanescens</name>
    <dbReference type="NCBI Taxonomy" id="93625"/>
    <lineage>
        <taxon>Eukaryota</taxon>
        <taxon>Fungi</taxon>
        <taxon>Dikarya</taxon>
        <taxon>Basidiomycota</taxon>
        <taxon>Agaricomycotina</taxon>
        <taxon>Agaricomycetes</taxon>
        <taxon>Agaricomycetidae</taxon>
        <taxon>Agaricales</taxon>
        <taxon>Agaricineae</taxon>
        <taxon>Strophariaceae</taxon>
        <taxon>Psilocybe</taxon>
    </lineage>
</organism>
<keyword evidence="1" id="KW-0677">Repeat</keyword>
<protein>
    <recommendedName>
        <fullName evidence="4">CHAT domain-containing protein</fullName>
    </recommendedName>
</protein>
<feature type="region of interest" description="Disordered" evidence="3">
    <location>
        <begin position="1"/>
        <end position="26"/>
    </location>
</feature>
<evidence type="ECO:0000256" key="1">
    <source>
        <dbReference type="ARBA" id="ARBA00022737"/>
    </source>
</evidence>
<comment type="caution">
    <text evidence="5">The sequence shown here is derived from an EMBL/GenBank/DDBJ whole genome shotgun (WGS) entry which is preliminary data.</text>
</comment>
<gene>
    <name evidence="5" type="ORF">CVT25_001124</name>
</gene>
<feature type="domain" description="CHAT" evidence="4">
    <location>
        <begin position="1097"/>
        <end position="1381"/>
    </location>
</feature>
<dbReference type="Pfam" id="PF13374">
    <property type="entry name" value="TPR_10"/>
    <property type="match status" value="1"/>
</dbReference>
<dbReference type="InParanoid" id="A0A409XAY0"/>
<dbReference type="STRING" id="93625.A0A409XAY0"/>
<evidence type="ECO:0000313" key="5">
    <source>
        <dbReference type="EMBL" id="PPQ87939.1"/>
    </source>
</evidence>
<reference evidence="5 6" key="1">
    <citation type="journal article" date="2018" name="Evol. Lett.">
        <title>Horizontal gene cluster transfer increased hallucinogenic mushroom diversity.</title>
        <authorList>
            <person name="Reynolds H.T."/>
            <person name="Vijayakumar V."/>
            <person name="Gluck-Thaler E."/>
            <person name="Korotkin H.B."/>
            <person name="Matheny P.B."/>
            <person name="Slot J.C."/>
        </authorList>
    </citation>
    <scope>NUCLEOTIDE SEQUENCE [LARGE SCALE GENOMIC DNA]</scope>
    <source>
        <strain evidence="5 6">2631</strain>
    </source>
</reference>
<proteinExistence type="predicted"/>
<dbReference type="Pfam" id="PF12770">
    <property type="entry name" value="CHAT"/>
    <property type="match status" value="1"/>
</dbReference>
<dbReference type="PANTHER" id="PTHR45641">
    <property type="entry name" value="TETRATRICOPEPTIDE REPEAT PROTEIN (AFU_ORTHOLOGUE AFUA_6G03870)"/>
    <property type="match status" value="1"/>
</dbReference>
<feature type="compositionally biased region" description="Polar residues" evidence="3">
    <location>
        <begin position="1"/>
        <end position="10"/>
    </location>
</feature>
<sequence>MSSAPLNPTTIPLGLDRASKLHSSPSTSMYATTAKAAVDECEAKEQDSHTELKVQNLSIDCAAKEAMDSMDRAFSLMADSRSKLPLSKLETAIALFRQTLDKIPATHPLHSHAASQVAYALTVKFIHTSQMASLLESLKLYLRIPQTFFKGVIGSDIADATSHKDDGIQSMAGTAEATLANYVQSISVDSINNIASLLQTSLTNLPSGMHPKRARALSTLAAARCFLFHHSHSISDLDNAISHLKEALKDCTERNTERSNIVYQLCAVLMIRLHFGGQISDLMEAGAVFKQEHVHDSGASISMKSARELLAQASKLQEQFSNSGSTGDLDRAIVLYRQARSGMPPSFIKLQIYQLALNNLANALMARFRLGGQHCDLEEAILLHRRTLELRPLPHPQHADSLCNLANALMTQFEQSGHKDNIDEAILLYRQGLELRSSPHPRRPTFLNSLANALQTRYEQNDQLIGDNIEAISLYRQALELVRLPPPHTGYTDPSIAATTLSNLSNSLLVHFNQMGRQEDLDDAVSMSRRALELRPAHHPNRPDCIGNCAVALITLFQQTGERLNLDEAISLYRNGLELLPSPHPRRSRFLSSLSDALMVRFEQSGYRDRADLDEAIVINREALGLQSRQHPHRSDSVNNLANALWSRYIEDIQGGTQDDLEEAELLYREAIELSPSPHPDRTLLSNLANTLAAKFLHTTQREALDEAIALYREALELGHPPLPDRSYTLNNLSNALESRFTKLDHKPSDLDEAILLQRQAVELLPSVHYLRSRSLETLGSMYIRAHSHSGDPRHIEEAMLTYSSAFESPSQNASATFRVATAWSAHADRHRHPTTIKAYDAALQSLSQIASLELDIQARQEILRSDSDGLARRAALFAIQENKLEKAIEYLEGGRAVFWSRVMHLRSPLDKLRHKSRELAEKLQNVASELERGSYRNPNKAMLGLTNRSKLRVEQEATRYRRLDEEWTKVVDEVRKLKDFEDFLLPRSFKDLQPAAAQSPVVFLIPNDKGSDCLVMTSKLTHHIPLSDLPTNELRRLVYLIRLASSQSTVTRTSIADLAFAPEMMEDLEQCLFPSDDRASKRGGSSVPSDEVFRDVLNILWKKVVKPVLDFLRLQRTKTPPILQWCPTGLFAFLPIHAAGCYDSNLGPLECASDYIVSSYVPIAGILLESRDINKERQSEPFKMMVVVDSSLSYAETEVEKIKEQVPTECLFQLGVSGAPALVDTVYSGLQNASIVHFACHGSQDETNPLDSALLMHGREKLKISKIMQQPLPYGSLAVLCACETSKGDAKIPDEALSLGASLLFSGFRNVVATMWKMRDSDGPTIAGALYKELFRGPNGRPTDRPDISKSSRALHNAVQELRSGNVEFRRWVPFIHMGK</sequence>
<evidence type="ECO:0000256" key="3">
    <source>
        <dbReference type="SAM" id="MobiDB-lite"/>
    </source>
</evidence>